<feature type="compositionally biased region" description="Basic and acidic residues" evidence="8">
    <location>
        <begin position="2283"/>
        <end position="2294"/>
    </location>
</feature>
<feature type="region of interest" description="Disordered" evidence="8">
    <location>
        <begin position="280"/>
        <end position="408"/>
    </location>
</feature>
<dbReference type="FunFam" id="2.60.40.10:FF:000428">
    <property type="entry name" value="striated muscle preferentially expressed protein kinase"/>
    <property type="match status" value="1"/>
</dbReference>
<feature type="region of interest" description="Disordered" evidence="8">
    <location>
        <begin position="906"/>
        <end position="943"/>
    </location>
</feature>
<dbReference type="InterPro" id="IPR011009">
    <property type="entry name" value="Kinase-like_dom_sf"/>
</dbReference>
<proteinExistence type="inferred from homology"/>
<keyword evidence="6" id="KW-0393">Immunoglobulin domain</keyword>
<feature type="domain" description="Ig-like" evidence="10">
    <location>
        <begin position="1570"/>
        <end position="1658"/>
    </location>
</feature>
<feature type="region of interest" description="Disordered" evidence="8">
    <location>
        <begin position="119"/>
        <end position="220"/>
    </location>
</feature>
<evidence type="ECO:0000313" key="12">
    <source>
        <dbReference type="EMBL" id="NWY76309.1"/>
    </source>
</evidence>
<dbReference type="FunFam" id="2.60.40.10:FF:000541">
    <property type="entry name" value="striated muscle preferentially expressed protein kinase"/>
    <property type="match status" value="1"/>
</dbReference>
<feature type="binding site" evidence="7">
    <location>
        <position position="1714"/>
    </location>
    <ligand>
        <name>ATP</name>
        <dbReference type="ChEBI" id="CHEBI:30616"/>
    </ligand>
</feature>
<accession>A0A7K7H2Y8</accession>
<feature type="compositionally biased region" description="Low complexity" evidence="8">
    <location>
        <begin position="3012"/>
        <end position="3030"/>
    </location>
</feature>
<feature type="compositionally biased region" description="Basic and acidic residues" evidence="8">
    <location>
        <begin position="2467"/>
        <end position="2480"/>
    </location>
</feature>
<dbReference type="SUPFAM" id="SSF56112">
    <property type="entry name" value="Protein kinase-like (PK-like)"/>
    <property type="match status" value="2"/>
</dbReference>
<dbReference type="PROSITE" id="PS00108">
    <property type="entry name" value="PROTEIN_KINASE_ST"/>
    <property type="match status" value="1"/>
</dbReference>
<dbReference type="FunFam" id="2.60.40.10:FF:000032">
    <property type="entry name" value="palladin isoform X1"/>
    <property type="match status" value="2"/>
</dbReference>
<reference evidence="12 13" key="1">
    <citation type="submission" date="2019-09" db="EMBL/GenBank/DDBJ databases">
        <title>Bird 10,000 Genomes (B10K) Project - Family phase.</title>
        <authorList>
            <person name="Zhang G."/>
        </authorList>
    </citation>
    <scope>NUCLEOTIDE SEQUENCE [LARGE SCALE GENOMIC DNA]</scope>
    <source>
        <strain evidence="12">OUT-0015</strain>
        <tissue evidence="12">Blood</tissue>
    </source>
</reference>
<feature type="non-terminal residue" evidence="12">
    <location>
        <position position="3413"/>
    </location>
</feature>
<dbReference type="PROSITE" id="PS00107">
    <property type="entry name" value="PROTEIN_KINASE_ATP"/>
    <property type="match status" value="1"/>
</dbReference>
<dbReference type="InterPro" id="IPR003599">
    <property type="entry name" value="Ig_sub"/>
</dbReference>
<comment type="similarity">
    <text evidence="1">Belongs to the protein kinase superfamily. CAMK Ser/Thr protein kinase family.</text>
</comment>
<dbReference type="FunFam" id="3.30.200.20:FF:000312">
    <property type="entry name" value="striated muscle preferentially expressed protein kinase"/>
    <property type="match status" value="1"/>
</dbReference>
<dbReference type="SMART" id="SM00060">
    <property type="entry name" value="FN3"/>
    <property type="match status" value="2"/>
</dbReference>
<gene>
    <name evidence="12" type="primary">Speg</name>
    <name evidence="12" type="ORF">ERIRUB_R02667</name>
</gene>
<evidence type="ECO:0000256" key="4">
    <source>
        <dbReference type="ARBA" id="ARBA00022840"/>
    </source>
</evidence>
<feature type="compositionally biased region" description="Polar residues" evidence="8">
    <location>
        <begin position="157"/>
        <end position="167"/>
    </location>
</feature>
<dbReference type="InterPro" id="IPR000719">
    <property type="entry name" value="Prot_kinase_dom"/>
</dbReference>
<feature type="domain" description="Ig-like" evidence="10">
    <location>
        <begin position="1136"/>
        <end position="1228"/>
    </location>
</feature>
<dbReference type="SUPFAM" id="SSF49265">
    <property type="entry name" value="Fibronectin type III"/>
    <property type="match status" value="1"/>
</dbReference>
<feature type="region of interest" description="Disordered" evidence="8">
    <location>
        <begin position="527"/>
        <end position="689"/>
    </location>
</feature>
<feature type="domain" description="Fibronectin type-III" evidence="11">
    <location>
        <begin position="2811"/>
        <end position="2902"/>
    </location>
</feature>
<dbReference type="FunFam" id="2.60.40.10:FF:000538">
    <property type="entry name" value="Striated muscle preferentially expressed protein kinase"/>
    <property type="match status" value="1"/>
</dbReference>
<keyword evidence="3 7" id="KW-0547">Nucleotide-binding</keyword>
<feature type="domain" description="Ig-like" evidence="10">
    <location>
        <begin position="943"/>
        <end position="1034"/>
    </location>
</feature>
<feature type="domain" description="Ig-like" evidence="10">
    <location>
        <begin position="1039"/>
        <end position="1133"/>
    </location>
</feature>
<feature type="compositionally biased region" description="Basic and acidic residues" evidence="8">
    <location>
        <begin position="2524"/>
        <end position="2534"/>
    </location>
</feature>
<dbReference type="Gene3D" id="1.10.510.10">
    <property type="entry name" value="Transferase(Phosphotransferase) domain 1"/>
    <property type="match status" value="2"/>
</dbReference>
<dbReference type="FunFam" id="2.60.40.10:FF:000497">
    <property type="entry name" value="Striated muscle preferentially expressed protein kinase"/>
    <property type="match status" value="1"/>
</dbReference>
<feature type="region of interest" description="Disordered" evidence="8">
    <location>
        <begin position="740"/>
        <end position="791"/>
    </location>
</feature>
<dbReference type="Pfam" id="PF07679">
    <property type="entry name" value="I-set"/>
    <property type="match status" value="7"/>
</dbReference>
<keyword evidence="5" id="KW-1015">Disulfide bond</keyword>
<evidence type="ECO:0000256" key="6">
    <source>
        <dbReference type="ARBA" id="ARBA00023319"/>
    </source>
</evidence>
<feature type="compositionally biased region" description="Low complexity" evidence="8">
    <location>
        <begin position="2601"/>
        <end position="2616"/>
    </location>
</feature>
<dbReference type="Gene3D" id="2.60.40.10">
    <property type="entry name" value="Immunoglobulins"/>
    <property type="match status" value="11"/>
</dbReference>
<dbReference type="InterPro" id="IPR013783">
    <property type="entry name" value="Ig-like_fold"/>
</dbReference>
<feature type="compositionally biased region" description="Pro residues" evidence="8">
    <location>
        <begin position="2353"/>
        <end position="2375"/>
    </location>
</feature>
<dbReference type="GO" id="GO:0004672">
    <property type="term" value="F:protein kinase activity"/>
    <property type="evidence" value="ECO:0007669"/>
    <property type="project" value="InterPro"/>
</dbReference>
<dbReference type="CDD" id="cd00063">
    <property type="entry name" value="FN3"/>
    <property type="match status" value="2"/>
</dbReference>
<dbReference type="InterPro" id="IPR017441">
    <property type="entry name" value="Protein_kinase_ATP_BS"/>
</dbReference>
<evidence type="ECO:0000256" key="8">
    <source>
        <dbReference type="SAM" id="MobiDB-lite"/>
    </source>
</evidence>
<feature type="compositionally biased region" description="Low complexity" evidence="8">
    <location>
        <begin position="2270"/>
        <end position="2282"/>
    </location>
</feature>
<evidence type="ECO:0000256" key="1">
    <source>
        <dbReference type="ARBA" id="ARBA00006692"/>
    </source>
</evidence>
<feature type="compositionally biased region" description="Polar residues" evidence="8">
    <location>
        <begin position="2317"/>
        <end position="2326"/>
    </location>
</feature>
<feature type="domain" description="Ig-like" evidence="10">
    <location>
        <begin position="9"/>
        <end position="112"/>
    </location>
</feature>
<keyword evidence="2" id="KW-0677">Repeat</keyword>
<feature type="domain" description="Ig-like" evidence="10">
    <location>
        <begin position="2688"/>
        <end position="2806"/>
    </location>
</feature>
<sequence>APPSPGIPPKRAKVTAEPGPAQEGSARLAAPCFVRKLKNAAIGTGCDIRLRVVVVGNPRPSLRWYRNEEQLAQGGDEYGTLWIRDSKKEDAGVYTCVAENEQGEAMTSAVLAIIDMEDSETGEDESSDPQVTQRSDLQDETAFSTPTGGSDTLVDASMNTTPTSVLALSQAEERSSWSGSQQTVVEKETDASLSARGPYLRPAVWPQPQGTPRQANTPAPRGAEVRHLGVEPLVRASRANLVGTSWGSEDSLSVASDPYGSAFSLYRGRALSLHVSIPQGGYRRDDLHRGPVSPKPGAEPPKSPAALPLTAKPPIVRSPSPRAGTGLQPPTGIVSQPAARGPGVPSFTPVTPRKKSSVPVEYQDIVPEEYEEKIKKPKSSGYSQGSTQESRPQTPMSDASGRISVRASPKLVRAGSRIFERLQYFEERQRSLEPDSPFPACSNLPLRKTRSFDQPGTGSRRASTPGGSREDLREGGHWEPGSTAACRRLAFRQKAASFDERGKFANRVYAIEHKFAEELTRIKRTVSKQQLRRSQELCKAGLPPAPSPPAASEPPAPRAPRTSSSSQGAGGRKALPPKSCPPAESTHVIQHLALSSVALVGPDGEPLPGGQRGKRAPVGGGGAAGQPGSAEDAGARKGLQQEGTGEVKKKEQWPLAQASPQGRVALSQAGPAEGSPFPDGGPARGPGAVSEALAARLAVPHGLYRRPETPTEVRFLPWAKPGMEQEARLERSWAGQHVVGRDVERKQMKVSEKKESGRMAQEGRSTRSKGKGRRARPTSPELESSDDSYVSAGEDPLEAPIFEIPIQDMAVVVGAEVLLKCIVTANPQPEVSWRKDGVPLRSSTTRPIKAEGERHTLLVRSARVADAGLYTVTATNEVGATCCSAILSVRPGDPITSDEEYLSPLEEFPESGTPQHRPAMKLQPRAEHGAARGSPESTFKTSPTFEVSLSDQSVLEGQDVSMSVRVRGEPKPIIYWLRNRQPVKYGRRHHAEEAEGVRGLFTLHILAAEHSDTGFYTCKAVNEYGTKQCEAKLEVRARPECQSLAIVVPLQDLVVGAGELAVFECMVAGPPDMDVDWLSRGRLLQPALLKCKMHFDGRKCKLLLTSVHEDDSGIYTCKLSTAKDELTCSARLTVQPSVLPLFTRKLEDVDVVEGRTARFVCMISGTPPPTVTWTHFGLPVQEGENVRIQQDGGLHSLVIVHVGSEDEGQYKATARNTHGQVECSAELYVEEPRPSAASQISKLEKMPSIPEEPEQAETETECFTMPDFLKPLHNLDVVESKEAVLECQVAGMPYPSITWYHNGSRIDSTDDRKMMQYKDIHRLVFTAVSHAHAGVYKSVIANKVGKATCYAHLYVTDVVPTPPDGPPTVASVTGRAITLTWNKPKWLDAAIDPNSVTYVVQMQVLGTMQWVVLVTGVQDTTYTVHRLTKGAQYLFRVITATPKTNSKPSPPVGPVQLLDRGPYLEEAPVILDKPDVVYVVEGQPVSITITINHVEATVTWKRCDSWCACRAGQVLGELEGTCEMMMPDDDQHCLRLLRVGRGAGGLLACEVSNRHGTAHCTLRLRLAEAPRFESIMEDIDAQEGETPRFAVVVEGKPLPDIMWYKDGELLEESSHLSFVYEDNECSLVVLGAAEPDSGVYTCTAKNLAGEVSCKAELVVRAAQPTADAAMEEDALHKARRLTDYYDVHEEIGRGAFSYLRRVTEKSTRLDFAAKFIPGRTKAKQSARREMHILSQLDHERIVFFHDAFEKKNAVIMVMELYPLGTTLWRHSKGGRETFGGNRQAEWAQRSWPENLLMADLSSEQIRICDFGNAQELTSEEPQYCKYGTPEFVGPEIVNQTPVSSVTDIWPVGVIAYLCLTGISPFVGENDKTTLMNIRNYNVAFEERMFQGLTREAKGFVIKVLVNDKLRPNAEQTLEHPWFKTLAKGKVISTDHLKLFISRRKWQRSQISYKCNMVLRPIPELLEDTSNHLSIAVPRHLKESPALSSSSDSDDLDELPFIPMPHQVEFSGSRMSLNEIPTDDETVGISEGLQPEGDSSAMEWQSQGTGKPGVALGKRPRSAGPRRPCAEVEAPGSSDEEAPEAQKRPEYPRKAMRKGSSLESPGSARRGELKRGSSADSALLLQQLPGTEEGGEAARDPRRVLAKAASMELPRRKVVWGEDDHAQRLELMRQRLLRGSSGDSKVSGLRGPLLETLGVSPDKKVSRSTRLEAPAVPRLSPSLSALSDARPTVSPDTPSTPTPPPVEITVPQAPPAKAASGRRRIPEEHGPPGASKAATATGKKPTDRGQEEKTPTKAAGASGEGAARTGAPTPPKSTTPVPQTHIKSSYAKMMQAMGAIQGGEPATEESPPTTNEPPPNIKETPPASPAKPPTPAPASRREVKPTGSSSSLVIQDIDSEEVFEAKFKRGRESSLTRGLKLLTRSRSEDRHLAGPPVSDEGIYRPTPAGVPLELRRDRPTGLATKSKSVQDLHEVEKDGGFFRRMSILLKRTPPAERKKSMGEEGGSETPSGGRRFSWSMALANSRERRDSESLKSEPGGGGESESPAVAVRRKISATMERVSARLRSVSDERPEGEGPRELRRTSSEGESLRPGPAPAPAPSSESLRSEASTGSSTKGTAAMAWPRSHLPWVPTGAGDSQKRSRWERWGLSRGKKEKMSSQPSIPSSILREEELAAGRPHTPSESDFPPVFHIKLKDQVLLEGEALTLCCLPAGSPTPRILWMKGGGLPALPQWVGSDRAPYHPSPFSSTDKRSLQPDSGLNVVSCKDGRQMLTIAKVSRKDAGLYECAAANILGTAISSCTLAVARLPGRPGTPEIPQKYKNTVLVLWKPAESKAPCTYTLERRLDGEHEWKIVSTGITDCYFNVTELPPGSTAKFRVACVNKAGQGPYSNPSVKVHLEAAGEQALSRGCGMAMGPLSSPSIPPPGSHLPLLPSDARAAPAKDVAVPIPEKVASSRSTQTPEEQPVPVAAVAPPTTPPRKHKGVVHKAAGAEQEGAPTGVLPPPAPHEEVSTTPSSAPTPSPTTNTTPARKMPPYMVTSFISMPPTSPPTLESTTTPPSSKEPPAAGGVQGAKDSTALRQGVPQKPYTFLDEKARGRFGVIRLCKENATGKHFMAKIVPYEAERKQSVLQEYEILKALHHERIMALHEAYITPRYLVLICENCAGKEILYSIVDRYRWAQGQWGQLLVCGYLLMSLAPRFRYSEDDVVSYVLQLLQGLEYLHGRRIVHLDIKPDNIIVSGTNALKIIDFGSAQTYNPLVLRQLGRRAGTLEYMSPEVVKGDPVGSAADVWGVGVLTYIMLSGRSPFFELDPIETENRILAGRFDAFKLYPNVSQTAALFIRKVLTVHPWSRPTVKDCFANAWLQDAYLMKLRRQTLTFTTNRLKEFLVDHQRRRGEAVTKHKVLLRSYQGGQ</sequence>
<feature type="domain" description="Fibronectin type-III" evidence="11">
    <location>
        <begin position="1363"/>
        <end position="1460"/>
    </location>
</feature>
<feature type="region of interest" description="Disordered" evidence="8">
    <location>
        <begin position="2009"/>
        <end position="2141"/>
    </location>
</feature>
<feature type="domain" description="Ig-like" evidence="10">
    <location>
        <begin position="1266"/>
        <end position="1356"/>
    </location>
</feature>
<feature type="region of interest" description="Disordered" evidence="8">
    <location>
        <begin position="2953"/>
        <end position="3081"/>
    </location>
</feature>
<feature type="compositionally biased region" description="Basic and acidic residues" evidence="8">
    <location>
        <begin position="740"/>
        <end position="757"/>
    </location>
</feature>
<feature type="compositionally biased region" description="Basic residues" evidence="8">
    <location>
        <begin position="766"/>
        <end position="776"/>
    </location>
</feature>
<dbReference type="FunFam" id="2.60.40.10:FF:000080">
    <property type="entry name" value="Myosin light chain kinase, smooth muscle"/>
    <property type="match status" value="1"/>
</dbReference>
<feature type="compositionally biased region" description="Polar residues" evidence="8">
    <location>
        <begin position="208"/>
        <end position="217"/>
    </location>
</feature>
<dbReference type="InterPro" id="IPR013098">
    <property type="entry name" value="Ig_I-set"/>
</dbReference>
<dbReference type="PANTHER" id="PTHR47633">
    <property type="entry name" value="IMMUNOGLOBULIN"/>
    <property type="match status" value="1"/>
</dbReference>
<dbReference type="SMART" id="SM00409">
    <property type="entry name" value="IG"/>
    <property type="match status" value="9"/>
</dbReference>
<keyword evidence="12" id="KW-0808">Transferase</keyword>
<dbReference type="Pfam" id="PF00069">
    <property type="entry name" value="Pkinase"/>
    <property type="match status" value="3"/>
</dbReference>
<name>A0A7K7H2Y8_ERIRU</name>
<keyword evidence="13" id="KW-1185">Reference proteome</keyword>
<dbReference type="CDD" id="cd14111">
    <property type="entry name" value="STKc_SPEG_rpt2"/>
    <property type="match status" value="1"/>
</dbReference>
<feature type="compositionally biased region" description="Basic and acidic residues" evidence="8">
    <location>
        <begin position="2402"/>
        <end position="2413"/>
    </location>
</feature>
<dbReference type="Pfam" id="PF00041">
    <property type="entry name" value="fn3"/>
    <property type="match status" value="1"/>
</dbReference>
<dbReference type="InterPro" id="IPR008271">
    <property type="entry name" value="Ser/Thr_kinase_AS"/>
</dbReference>
<keyword evidence="4 7" id="KW-0067">ATP-binding</keyword>
<feature type="compositionally biased region" description="Basic and acidic residues" evidence="8">
    <location>
        <begin position="468"/>
        <end position="477"/>
    </location>
</feature>
<feature type="domain" description="Ig-like" evidence="10">
    <location>
        <begin position="800"/>
        <end position="888"/>
    </location>
</feature>
<dbReference type="PROSITE" id="PS50835">
    <property type="entry name" value="IG_LIKE"/>
    <property type="match status" value="8"/>
</dbReference>
<dbReference type="Proteomes" id="UP000529965">
    <property type="component" value="Unassembled WGS sequence"/>
</dbReference>
<dbReference type="EMBL" id="VZSK01002545">
    <property type="protein sequence ID" value="NWY76309.1"/>
    <property type="molecule type" value="Genomic_DNA"/>
</dbReference>
<feature type="compositionally biased region" description="Low complexity" evidence="8">
    <location>
        <begin position="2343"/>
        <end position="2352"/>
    </location>
</feature>
<feature type="compositionally biased region" description="Basic and acidic residues" evidence="8">
    <location>
        <begin position="2492"/>
        <end position="2501"/>
    </location>
</feature>
<feature type="compositionally biased region" description="Polar residues" evidence="8">
    <location>
        <begin position="452"/>
        <end position="466"/>
    </location>
</feature>
<dbReference type="SMART" id="SM00408">
    <property type="entry name" value="IGc2"/>
    <property type="match status" value="8"/>
</dbReference>
<evidence type="ECO:0000313" key="13">
    <source>
        <dbReference type="Proteomes" id="UP000529965"/>
    </source>
</evidence>
<evidence type="ECO:0000256" key="5">
    <source>
        <dbReference type="ARBA" id="ARBA00023157"/>
    </source>
</evidence>
<protein>
    <submittedName>
        <fullName evidence="12">SPEG kinase</fullName>
    </submittedName>
</protein>
<dbReference type="InterPro" id="IPR036179">
    <property type="entry name" value="Ig-like_dom_sf"/>
</dbReference>
<feature type="compositionally biased region" description="Polar residues" evidence="8">
    <location>
        <begin position="380"/>
        <end position="397"/>
    </location>
</feature>
<dbReference type="FunFam" id="2.60.40.10:FF:000513">
    <property type="entry name" value="striated muscle preferentially expressed protein kinase"/>
    <property type="match status" value="1"/>
</dbReference>
<feature type="region of interest" description="Disordered" evidence="8">
    <location>
        <begin position="2177"/>
        <end position="2667"/>
    </location>
</feature>
<dbReference type="FunFam" id="2.60.40.10:FF:000145">
    <property type="entry name" value="Myosin light chain kinase, smooth muscle"/>
    <property type="match status" value="1"/>
</dbReference>
<evidence type="ECO:0000256" key="3">
    <source>
        <dbReference type="ARBA" id="ARBA00022741"/>
    </source>
</evidence>
<feature type="non-terminal residue" evidence="12">
    <location>
        <position position="1"/>
    </location>
</feature>
<evidence type="ECO:0000259" key="9">
    <source>
        <dbReference type="PROSITE" id="PS50011"/>
    </source>
</evidence>
<dbReference type="PANTHER" id="PTHR47633:SF3">
    <property type="entry name" value="STRIATED MUSCLE PREFERENTIALLY EXPRESSED PROTEIN KINASE"/>
    <property type="match status" value="1"/>
</dbReference>
<feature type="domain" description="Protein kinase" evidence="9">
    <location>
        <begin position="3088"/>
        <end position="3364"/>
    </location>
</feature>
<feature type="region of interest" description="Disordered" evidence="8">
    <location>
        <begin position="429"/>
        <end position="481"/>
    </location>
</feature>
<evidence type="ECO:0000259" key="10">
    <source>
        <dbReference type="PROSITE" id="PS50835"/>
    </source>
</evidence>
<dbReference type="SUPFAM" id="SSF48726">
    <property type="entry name" value="Immunoglobulin"/>
    <property type="match status" value="9"/>
</dbReference>
<feature type="compositionally biased region" description="Basic and acidic residues" evidence="8">
    <location>
        <begin position="2639"/>
        <end position="2649"/>
    </location>
</feature>
<evidence type="ECO:0000259" key="11">
    <source>
        <dbReference type="PROSITE" id="PS50853"/>
    </source>
</evidence>
<dbReference type="InterPro" id="IPR007110">
    <property type="entry name" value="Ig-like_dom"/>
</dbReference>
<organism evidence="12 13">
    <name type="scientific">Erithacus rubecula</name>
    <name type="common">European robin</name>
    <dbReference type="NCBI Taxonomy" id="37610"/>
    <lineage>
        <taxon>Eukaryota</taxon>
        <taxon>Metazoa</taxon>
        <taxon>Chordata</taxon>
        <taxon>Craniata</taxon>
        <taxon>Vertebrata</taxon>
        <taxon>Euteleostomi</taxon>
        <taxon>Archelosauria</taxon>
        <taxon>Archosauria</taxon>
        <taxon>Dinosauria</taxon>
        <taxon>Saurischia</taxon>
        <taxon>Theropoda</taxon>
        <taxon>Coelurosauria</taxon>
        <taxon>Aves</taxon>
        <taxon>Neognathae</taxon>
        <taxon>Neoaves</taxon>
        <taxon>Telluraves</taxon>
        <taxon>Australaves</taxon>
        <taxon>Passeriformes</taxon>
        <taxon>Turdidae</taxon>
        <taxon>Erithacus</taxon>
    </lineage>
</organism>
<evidence type="ECO:0000256" key="2">
    <source>
        <dbReference type="ARBA" id="ARBA00022737"/>
    </source>
</evidence>
<dbReference type="Gene3D" id="3.30.200.20">
    <property type="entry name" value="Phosphorylase Kinase, domain 1"/>
    <property type="match status" value="2"/>
</dbReference>
<feature type="compositionally biased region" description="Low complexity" evidence="8">
    <location>
        <begin position="3050"/>
        <end position="3065"/>
    </location>
</feature>
<keyword evidence="12" id="KW-0418">Kinase</keyword>
<dbReference type="InterPro" id="IPR003598">
    <property type="entry name" value="Ig_sub2"/>
</dbReference>
<feature type="compositionally biased region" description="Pro residues" evidence="8">
    <location>
        <begin position="543"/>
        <end position="558"/>
    </location>
</feature>
<dbReference type="PROSITE" id="PS50011">
    <property type="entry name" value="PROTEIN_KINASE_DOM"/>
    <property type="match status" value="2"/>
</dbReference>
<dbReference type="Pfam" id="PF13927">
    <property type="entry name" value="Ig_3"/>
    <property type="match status" value="1"/>
</dbReference>
<feature type="compositionally biased region" description="Polar residues" evidence="8">
    <location>
        <begin position="129"/>
        <end position="150"/>
    </location>
</feature>
<dbReference type="SMART" id="SM00220">
    <property type="entry name" value="S_TKc"/>
    <property type="match status" value="2"/>
</dbReference>
<feature type="compositionally biased region" description="Pro residues" evidence="8">
    <location>
        <begin position="293"/>
        <end position="303"/>
    </location>
</feature>
<feature type="region of interest" description="Disordered" evidence="8">
    <location>
        <begin position="1"/>
        <end position="22"/>
    </location>
</feature>
<evidence type="ECO:0000256" key="7">
    <source>
        <dbReference type="PROSITE-ProRule" id="PRU10141"/>
    </source>
</evidence>
<feature type="compositionally biased region" description="Basic and acidic residues" evidence="8">
    <location>
        <begin position="2083"/>
        <end position="2092"/>
    </location>
</feature>
<dbReference type="PROSITE" id="PS50853">
    <property type="entry name" value="FN3"/>
    <property type="match status" value="2"/>
</dbReference>
<feature type="domain" description="Protein kinase" evidence="9">
    <location>
        <begin position="1685"/>
        <end position="1922"/>
    </location>
</feature>
<feature type="compositionally biased region" description="Low complexity" evidence="8">
    <location>
        <begin position="2961"/>
        <end position="2974"/>
    </location>
</feature>
<dbReference type="InterPro" id="IPR036116">
    <property type="entry name" value="FN3_sf"/>
</dbReference>
<comment type="caution">
    <text evidence="12">The sequence shown here is derived from an EMBL/GenBank/DDBJ whole genome shotgun (WGS) entry which is preliminary data.</text>
</comment>
<feature type="compositionally biased region" description="Basic and acidic residues" evidence="8">
    <location>
        <begin position="2567"/>
        <end position="2590"/>
    </location>
</feature>
<dbReference type="FunFam" id="1.10.510.10:FF:000363">
    <property type="entry name" value="Striated muscle preferentially expressed protein kinase"/>
    <property type="match status" value="1"/>
</dbReference>
<dbReference type="GO" id="GO:0005524">
    <property type="term" value="F:ATP binding"/>
    <property type="evidence" value="ECO:0007669"/>
    <property type="project" value="UniProtKB-UniRule"/>
</dbReference>
<dbReference type="InterPro" id="IPR003961">
    <property type="entry name" value="FN3_dom"/>
</dbReference>
<dbReference type="FunFam" id="2.60.40.10:FF:000784">
    <property type="entry name" value="Striated muscle preferentially expressed protein kinase"/>
    <property type="match status" value="1"/>
</dbReference>
<dbReference type="FunFam" id="3.30.200.20:FF:000302">
    <property type="entry name" value="striated muscle preferentially expressed protein kinase"/>
    <property type="match status" value="1"/>
</dbReference>